<dbReference type="VEuPathDB" id="FungiDB:MCYG_00086"/>
<evidence type="ECO:0000313" key="1">
    <source>
        <dbReference type="EMBL" id="EEQ27198.1"/>
    </source>
</evidence>
<dbReference type="GeneID" id="9223436"/>
<dbReference type="Proteomes" id="UP000002035">
    <property type="component" value="Unassembled WGS sequence"/>
</dbReference>
<dbReference type="EMBL" id="DS995701">
    <property type="protein sequence ID" value="EEQ27198.1"/>
    <property type="molecule type" value="Genomic_DNA"/>
</dbReference>
<gene>
    <name evidence="1" type="ORF">MCYG_00086</name>
</gene>
<keyword evidence="2" id="KW-1185">Reference proteome</keyword>
<reference evidence="2" key="1">
    <citation type="journal article" date="2012" name="MBio">
        <title>Comparative genome analysis of Trichophyton rubrum and related dermatophytes reveals candidate genes involved in infection.</title>
        <authorList>
            <person name="Martinez D.A."/>
            <person name="Oliver B.G."/>
            <person name="Graeser Y."/>
            <person name="Goldberg J.M."/>
            <person name="Li W."/>
            <person name="Martinez-Rossi N.M."/>
            <person name="Monod M."/>
            <person name="Shelest E."/>
            <person name="Barton R.C."/>
            <person name="Birch E."/>
            <person name="Brakhage A.A."/>
            <person name="Chen Z."/>
            <person name="Gurr S.J."/>
            <person name="Heiman D."/>
            <person name="Heitman J."/>
            <person name="Kosti I."/>
            <person name="Rossi A."/>
            <person name="Saif S."/>
            <person name="Samalova M."/>
            <person name="Saunders C.W."/>
            <person name="Shea T."/>
            <person name="Summerbell R.C."/>
            <person name="Xu J."/>
            <person name="Young S."/>
            <person name="Zeng Q."/>
            <person name="Birren B.W."/>
            <person name="Cuomo C.A."/>
            <person name="White T.C."/>
        </authorList>
    </citation>
    <scope>NUCLEOTIDE SEQUENCE [LARGE SCALE GENOMIC DNA]</scope>
    <source>
        <strain evidence="2">ATCC MYA-4605 / CBS 113480</strain>
    </source>
</reference>
<dbReference type="RefSeq" id="XP_002849982.1">
    <property type="nucleotide sequence ID" value="XM_002849936.1"/>
</dbReference>
<protein>
    <submittedName>
        <fullName evidence="1">Uncharacterized protein</fullName>
    </submittedName>
</protein>
<dbReference type="AlphaFoldDB" id="C5FBL4"/>
<dbReference type="HOGENOM" id="CLU_1795999_0_0_1"/>
<accession>C5FBL4</accession>
<evidence type="ECO:0000313" key="2">
    <source>
        <dbReference type="Proteomes" id="UP000002035"/>
    </source>
</evidence>
<name>C5FBL4_ARTOC</name>
<proteinExistence type="predicted"/>
<organism evidence="1 2">
    <name type="scientific">Arthroderma otae (strain ATCC MYA-4605 / CBS 113480)</name>
    <name type="common">Microsporum canis</name>
    <dbReference type="NCBI Taxonomy" id="554155"/>
    <lineage>
        <taxon>Eukaryota</taxon>
        <taxon>Fungi</taxon>
        <taxon>Dikarya</taxon>
        <taxon>Ascomycota</taxon>
        <taxon>Pezizomycotina</taxon>
        <taxon>Eurotiomycetes</taxon>
        <taxon>Eurotiomycetidae</taxon>
        <taxon>Onygenales</taxon>
        <taxon>Arthrodermataceae</taxon>
        <taxon>Microsporum</taxon>
    </lineage>
</organism>
<sequence length="144" mass="16712">MEPENKNLQIGDKLASQHMDGHSLDVQTQNRIKLRQPCRQHTWVLTFEYRYPYCRYNPTYYGMASQTDQLYQNVAAERTGESASVFPRYFDVPFDSYACLSAYLHALMVAIPLRYMFSVRLLSVSIHPRDAEETCVLFIAKAVC</sequence>